<dbReference type="EMBL" id="AQQX01000004">
    <property type="protein sequence ID" value="KGM48320.1"/>
    <property type="molecule type" value="Genomic_DNA"/>
</dbReference>
<proteinExistence type="predicted"/>
<evidence type="ECO:0000256" key="1">
    <source>
        <dbReference type="SAM" id="Phobius"/>
    </source>
</evidence>
<comment type="caution">
    <text evidence="2">The sequence shown here is derived from an EMBL/GenBank/DDBJ whole genome shotgun (WGS) entry which is preliminary data.</text>
</comment>
<keyword evidence="1" id="KW-0812">Transmembrane</keyword>
<feature type="transmembrane region" description="Helical" evidence="1">
    <location>
        <begin position="35"/>
        <end position="52"/>
    </location>
</feature>
<keyword evidence="1" id="KW-1133">Transmembrane helix</keyword>
<reference evidence="2 3" key="1">
    <citation type="journal article" date="2015" name="Antonie Van Leeuwenhoek">
        <title>Pseudooceanicola atlanticus gen. nov. sp. nov., isolated from surface seawater of the Atlantic Ocean and reclassification of Oceanicola batsensis, Oceanicola marinus, Oceanicola nitratireducens, Oceanicola nanhaiensis, Oceanicola antarcticus and Oceanicola flagellatus, as Pseudooceanicola batsensis comb. nov., Pseudooceanicola marinus comb. nov., Pseudooceanicola nitratireducens comb. nov., Pseudooceanicola nanhaiensis comb. nov., Pseudooceanicola antarcticus comb. nov., and Pseudooceanicola flagellatus comb. nov.</title>
        <authorList>
            <person name="Lai Q."/>
            <person name="Li G."/>
            <person name="Liu X."/>
            <person name="Du Y."/>
            <person name="Sun F."/>
            <person name="Shao Z."/>
        </authorList>
    </citation>
    <scope>NUCLEOTIDE SEQUENCE [LARGE SCALE GENOMIC DNA]</scope>
    <source>
        <strain evidence="2 3">22II-s11g</strain>
    </source>
</reference>
<name>A0A0A0EDF1_9RHOB</name>
<keyword evidence="1" id="KW-0472">Membrane</keyword>
<evidence type="ECO:0000313" key="3">
    <source>
        <dbReference type="Proteomes" id="UP000030004"/>
    </source>
</evidence>
<protein>
    <submittedName>
        <fullName evidence="2">Uncharacterized protein</fullName>
    </submittedName>
</protein>
<gene>
    <name evidence="2" type="ORF">ATO9_11770</name>
</gene>
<organism evidence="2 3">
    <name type="scientific">Pseudooceanicola atlanticus</name>
    <dbReference type="NCBI Taxonomy" id="1461694"/>
    <lineage>
        <taxon>Bacteria</taxon>
        <taxon>Pseudomonadati</taxon>
        <taxon>Pseudomonadota</taxon>
        <taxon>Alphaproteobacteria</taxon>
        <taxon>Rhodobacterales</taxon>
        <taxon>Paracoccaceae</taxon>
        <taxon>Pseudooceanicola</taxon>
    </lineage>
</organism>
<dbReference type="Proteomes" id="UP000030004">
    <property type="component" value="Unassembled WGS sequence"/>
</dbReference>
<accession>A0A0A0EDF1</accession>
<sequence>MYIAIRATCYMIVLNSMVALFGLTSGLMMGVAQHIEIAALALASVLFLLLVRKGLRQEYCCVVLLFSAYCLADVGYALSGGFVPSNLLRLADAGLSVTALSGMILWRGQTWREARLAAS</sequence>
<feature type="transmembrane region" description="Helical" evidence="1">
    <location>
        <begin position="59"/>
        <end position="78"/>
    </location>
</feature>
<feature type="transmembrane region" description="Helical" evidence="1">
    <location>
        <begin position="7"/>
        <end position="29"/>
    </location>
</feature>
<keyword evidence="3" id="KW-1185">Reference proteome</keyword>
<dbReference type="AlphaFoldDB" id="A0A0A0EDF1"/>
<evidence type="ECO:0000313" key="2">
    <source>
        <dbReference type="EMBL" id="KGM48320.1"/>
    </source>
</evidence>